<organism evidence="2 3">
    <name type="scientific">Neolentinus lepideus HHB14362 ss-1</name>
    <dbReference type="NCBI Taxonomy" id="1314782"/>
    <lineage>
        <taxon>Eukaryota</taxon>
        <taxon>Fungi</taxon>
        <taxon>Dikarya</taxon>
        <taxon>Basidiomycota</taxon>
        <taxon>Agaricomycotina</taxon>
        <taxon>Agaricomycetes</taxon>
        <taxon>Gloeophyllales</taxon>
        <taxon>Gloeophyllaceae</taxon>
        <taxon>Neolentinus</taxon>
    </lineage>
</organism>
<dbReference type="Proteomes" id="UP000076761">
    <property type="component" value="Unassembled WGS sequence"/>
</dbReference>
<proteinExistence type="predicted"/>
<dbReference type="SUPFAM" id="SSF81383">
    <property type="entry name" value="F-box domain"/>
    <property type="match status" value="1"/>
</dbReference>
<feature type="domain" description="F-box" evidence="1">
    <location>
        <begin position="1"/>
        <end position="46"/>
    </location>
</feature>
<dbReference type="EMBL" id="KV425568">
    <property type="protein sequence ID" value="KZT26061.1"/>
    <property type="molecule type" value="Genomic_DNA"/>
</dbReference>
<sequence length="253" mass="29221">MACPILPAELWVSIFSHLGFRQIIKSQEVCRSFSDIISSSSLLQYLIRLGVYGYVDLPLKYRLNIPDRLAYLQKYHSEWRIPKLQHRETIQLEHEIPARARWYPEKFHDGVLAVGHKDDGGYPPYHEDWKTEFHFMFNQISLFRLDTAGDPRYIKYELGDFFGLFDFDVPEDVLVVARCPASPRSSQVLLKAFSLSQDSAHRRSHVREIIVPCYSSAITKFRVCGELVAFSTRSPGVIVVNWTTGSFRTVGLF</sequence>
<name>A0A165T2Z1_9AGAM</name>
<dbReference type="InParanoid" id="A0A165T2Z1"/>
<evidence type="ECO:0000313" key="3">
    <source>
        <dbReference type="Proteomes" id="UP000076761"/>
    </source>
</evidence>
<dbReference type="CDD" id="cd09917">
    <property type="entry name" value="F-box_SF"/>
    <property type="match status" value="1"/>
</dbReference>
<keyword evidence="3" id="KW-1185">Reference proteome</keyword>
<accession>A0A165T2Z1</accession>
<protein>
    <recommendedName>
        <fullName evidence="1">F-box domain-containing protein</fullName>
    </recommendedName>
</protein>
<dbReference type="AlphaFoldDB" id="A0A165T2Z1"/>
<dbReference type="SMART" id="SM00256">
    <property type="entry name" value="FBOX"/>
    <property type="match status" value="1"/>
</dbReference>
<evidence type="ECO:0000259" key="1">
    <source>
        <dbReference type="PROSITE" id="PS50181"/>
    </source>
</evidence>
<gene>
    <name evidence="2" type="ORF">NEOLEDRAFT_1132594</name>
</gene>
<dbReference type="Gene3D" id="1.20.1280.50">
    <property type="match status" value="1"/>
</dbReference>
<dbReference type="InterPro" id="IPR036047">
    <property type="entry name" value="F-box-like_dom_sf"/>
</dbReference>
<reference evidence="2 3" key="1">
    <citation type="journal article" date="2016" name="Mol. Biol. Evol.">
        <title>Comparative Genomics of Early-Diverging Mushroom-Forming Fungi Provides Insights into the Origins of Lignocellulose Decay Capabilities.</title>
        <authorList>
            <person name="Nagy L.G."/>
            <person name="Riley R."/>
            <person name="Tritt A."/>
            <person name="Adam C."/>
            <person name="Daum C."/>
            <person name="Floudas D."/>
            <person name="Sun H."/>
            <person name="Yadav J.S."/>
            <person name="Pangilinan J."/>
            <person name="Larsson K.H."/>
            <person name="Matsuura K."/>
            <person name="Barry K."/>
            <person name="Labutti K."/>
            <person name="Kuo R."/>
            <person name="Ohm R.A."/>
            <person name="Bhattacharya S.S."/>
            <person name="Shirouzu T."/>
            <person name="Yoshinaga Y."/>
            <person name="Martin F.M."/>
            <person name="Grigoriev I.V."/>
            <person name="Hibbett D.S."/>
        </authorList>
    </citation>
    <scope>NUCLEOTIDE SEQUENCE [LARGE SCALE GENOMIC DNA]</scope>
    <source>
        <strain evidence="2 3">HHB14362 ss-1</strain>
    </source>
</reference>
<dbReference type="Pfam" id="PF12937">
    <property type="entry name" value="F-box-like"/>
    <property type="match status" value="1"/>
</dbReference>
<dbReference type="InterPro" id="IPR001810">
    <property type="entry name" value="F-box_dom"/>
</dbReference>
<dbReference type="PROSITE" id="PS50181">
    <property type="entry name" value="FBOX"/>
    <property type="match status" value="1"/>
</dbReference>
<evidence type="ECO:0000313" key="2">
    <source>
        <dbReference type="EMBL" id="KZT26061.1"/>
    </source>
</evidence>